<evidence type="ECO:0000313" key="4">
    <source>
        <dbReference type="Proteomes" id="UP001163064"/>
    </source>
</evidence>
<dbReference type="InterPro" id="IPR006015">
    <property type="entry name" value="Universal_stress_UspA"/>
</dbReference>
<dbReference type="RefSeq" id="WP_266598036.1">
    <property type="nucleotide sequence ID" value="NZ_JAPHNL010000072.1"/>
</dbReference>
<organism evidence="3 4">
    <name type="scientific">Streptomyces beihaiensis</name>
    <dbReference type="NCBI Taxonomy" id="2984495"/>
    <lineage>
        <taxon>Bacteria</taxon>
        <taxon>Bacillati</taxon>
        <taxon>Actinomycetota</taxon>
        <taxon>Actinomycetes</taxon>
        <taxon>Kitasatosporales</taxon>
        <taxon>Streptomycetaceae</taxon>
        <taxon>Streptomyces</taxon>
    </lineage>
</organism>
<dbReference type="Pfam" id="PF00582">
    <property type="entry name" value="Usp"/>
    <property type="match status" value="2"/>
</dbReference>
<gene>
    <name evidence="3" type="ORF">OFY01_08940</name>
</gene>
<reference evidence="3" key="1">
    <citation type="submission" date="2022-10" db="EMBL/GenBank/DDBJ databases">
        <title>Streptomyces beihaiensis sp. nov., a chitin degrading actinobacterium, isolated from shrimp pond soil.</title>
        <authorList>
            <person name="Xie J."/>
            <person name="Shen N."/>
        </authorList>
    </citation>
    <scope>NUCLEOTIDE SEQUENCE</scope>
    <source>
        <strain evidence="3">GXMU-J5</strain>
    </source>
</reference>
<comment type="similarity">
    <text evidence="1">Belongs to the universal stress protein A family.</text>
</comment>
<dbReference type="InterPro" id="IPR006016">
    <property type="entry name" value="UspA"/>
</dbReference>
<dbReference type="EMBL" id="JAPHNL010000072">
    <property type="protein sequence ID" value="MCX3059885.1"/>
    <property type="molecule type" value="Genomic_DNA"/>
</dbReference>
<dbReference type="PRINTS" id="PR01438">
    <property type="entry name" value="UNVRSLSTRESS"/>
</dbReference>
<dbReference type="InterPro" id="IPR014729">
    <property type="entry name" value="Rossmann-like_a/b/a_fold"/>
</dbReference>
<comment type="caution">
    <text evidence="3">The sequence shown here is derived from an EMBL/GenBank/DDBJ whole genome shotgun (WGS) entry which is preliminary data.</text>
</comment>
<accession>A0ABT3TS73</accession>
<proteinExistence type="inferred from homology"/>
<keyword evidence="4" id="KW-1185">Reference proteome</keyword>
<protein>
    <submittedName>
        <fullName evidence="3">Universal stress protein</fullName>
    </submittedName>
</protein>
<sequence length="299" mass="31607">MERPLVVGVDGSRSSLLAVDWAVDEAALRGLGLRLVHASPWERYEASRLAEESDESDASGEQTTAEAIVSQAVSRATERRPDVRVAADVLAEDPADGLLLAGRDATALILGQHGRGPVEQLLLGSVSLTVAARAHCPVIVVRGDREGRAGTHGRVLVGVGDSAGDADASAAAVRFAFDEAAARKAELDTVRAWHRPSHTPLEHPLLTGDPTHELQERATQLLADALDACARDHPDVPVRHFSVEGHARKVLLDRSAAADLLVVGAHHRHSHFGLQLGRVAHAVLHHAACPVAVVPQHGG</sequence>
<feature type="domain" description="UspA" evidence="2">
    <location>
        <begin position="3"/>
        <end position="142"/>
    </location>
</feature>
<dbReference type="Gene3D" id="3.40.50.620">
    <property type="entry name" value="HUPs"/>
    <property type="match status" value="2"/>
</dbReference>
<evidence type="ECO:0000313" key="3">
    <source>
        <dbReference type="EMBL" id="MCX3059885.1"/>
    </source>
</evidence>
<feature type="domain" description="UspA" evidence="2">
    <location>
        <begin position="154"/>
        <end position="295"/>
    </location>
</feature>
<dbReference type="Proteomes" id="UP001163064">
    <property type="component" value="Unassembled WGS sequence"/>
</dbReference>
<dbReference type="SUPFAM" id="SSF52402">
    <property type="entry name" value="Adenine nucleotide alpha hydrolases-like"/>
    <property type="match status" value="2"/>
</dbReference>
<evidence type="ECO:0000259" key="2">
    <source>
        <dbReference type="Pfam" id="PF00582"/>
    </source>
</evidence>
<evidence type="ECO:0000256" key="1">
    <source>
        <dbReference type="ARBA" id="ARBA00008791"/>
    </source>
</evidence>
<name>A0ABT3TS73_9ACTN</name>
<dbReference type="PANTHER" id="PTHR46553">
    <property type="entry name" value="ADENINE NUCLEOTIDE ALPHA HYDROLASES-LIKE SUPERFAMILY PROTEIN"/>
    <property type="match status" value="1"/>
</dbReference>
<dbReference type="PANTHER" id="PTHR46553:SF3">
    <property type="entry name" value="ADENINE NUCLEOTIDE ALPHA HYDROLASES-LIKE SUPERFAMILY PROTEIN"/>
    <property type="match status" value="1"/>
</dbReference>